<dbReference type="AlphaFoldDB" id="A0A4R1GJA4"/>
<dbReference type="Proteomes" id="UP000294546">
    <property type="component" value="Unassembled WGS sequence"/>
</dbReference>
<keyword evidence="3 7" id="KW-0963">Cytoplasm</keyword>
<evidence type="ECO:0000256" key="2">
    <source>
        <dbReference type="ARBA" id="ARBA00005369"/>
    </source>
</evidence>
<sequence>MNDVLFQGIGMTSRRTRDRLVTRLREQGIENDKVLTVVRDTPRHIFIDEALSHRAYEDSSLPIGFNQTISQPYIVARMTELLLEDGPRQNVLEVGTGSGYQTAILAQLVGQVYSVERIRPLQEKARKRIQQLRLHNVMLRHTDGGMGWPDRGPFDGILVTAAPEKVPEELLEQLTIGGVMVLPVGDGEGQILMRIRRTGEETFEREELEAVRFVPLLAGTVR</sequence>
<keyword evidence="4 7" id="KW-0489">Methyltransferase</keyword>
<dbReference type="GO" id="GO:0030091">
    <property type="term" value="P:protein repair"/>
    <property type="evidence" value="ECO:0007669"/>
    <property type="project" value="UniProtKB-UniRule"/>
</dbReference>
<dbReference type="Gene3D" id="3.40.50.150">
    <property type="entry name" value="Vaccinia Virus protein VP39"/>
    <property type="match status" value="1"/>
</dbReference>
<evidence type="ECO:0000256" key="5">
    <source>
        <dbReference type="ARBA" id="ARBA00022679"/>
    </source>
</evidence>
<dbReference type="EC" id="2.1.1.77" evidence="7"/>
<dbReference type="GO" id="GO:0005737">
    <property type="term" value="C:cytoplasm"/>
    <property type="evidence" value="ECO:0007669"/>
    <property type="project" value="UniProtKB-SubCell"/>
</dbReference>
<comment type="function">
    <text evidence="7">Catalyzes the methyl esterification of L-isoaspartyl residues in peptides and proteins that result from spontaneous decomposition of normal L-aspartyl and L-asparaginyl residues. It plays a role in the repair and/or degradation of damaged proteins.</text>
</comment>
<keyword evidence="9" id="KW-1185">Reference proteome</keyword>
<accession>A0A4R1GJA4</accession>
<evidence type="ECO:0000256" key="3">
    <source>
        <dbReference type="ARBA" id="ARBA00022490"/>
    </source>
</evidence>
<dbReference type="InterPro" id="IPR029063">
    <property type="entry name" value="SAM-dependent_MTases_sf"/>
</dbReference>
<dbReference type="FunFam" id="3.40.50.150:FF:000010">
    <property type="entry name" value="Protein-L-isoaspartate O-methyltransferase"/>
    <property type="match status" value="1"/>
</dbReference>
<evidence type="ECO:0000313" key="9">
    <source>
        <dbReference type="Proteomes" id="UP000294546"/>
    </source>
</evidence>
<evidence type="ECO:0000256" key="6">
    <source>
        <dbReference type="ARBA" id="ARBA00022691"/>
    </source>
</evidence>
<comment type="caution">
    <text evidence="8">The sequence shown here is derived from an EMBL/GenBank/DDBJ whole genome shotgun (WGS) entry which is preliminary data.</text>
</comment>
<proteinExistence type="inferred from homology"/>
<organism evidence="8 9">
    <name type="scientific">Marinobacterium mangrovicola</name>
    <dbReference type="NCBI Taxonomy" id="1476959"/>
    <lineage>
        <taxon>Bacteria</taxon>
        <taxon>Pseudomonadati</taxon>
        <taxon>Pseudomonadota</taxon>
        <taxon>Gammaproteobacteria</taxon>
        <taxon>Oceanospirillales</taxon>
        <taxon>Oceanospirillaceae</taxon>
        <taxon>Marinobacterium</taxon>
    </lineage>
</organism>
<dbReference type="PANTHER" id="PTHR11579:SF0">
    <property type="entry name" value="PROTEIN-L-ISOASPARTATE(D-ASPARTATE) O-METHYLTRANSFERASE"/>
    <property type="match status" value="1"/>
</dbReference>
<keyword evidence="5 7" id="KW-0808">Transferase</keyword>
<name>A0A4R1GJA4_9GAMM</name>
<reference evidence="8 9" key="1">
    <citation type="submission" date="2019-03" db="EMBL/GenBank/DDBJ databases">
        <title>Genomic Encyclopedia of Archaeal and Bacterial Type Strains, Phase II (KMG-II): from individual species to whole genera.</title>
        <authorList>
            <person name="Goeker M."/>
        </authorList>
    </citation>
    <scope>NUCLEOTIDE SEQUENCE [LARGE SCALE GENOMIC DNA]</scope>
    <source>
        <strain evidence="8 9">DSM 27697</strain>
    </source>
</reference>
<comment type="catalytic activity">
    <reaction evidence="7">
        <text>[protein]-L-isoaspartate + S-adenosyl-L-methionine = [protein]-L-isoaspartate alpha-methyl ester + S-adenosyl-L-homocysteine</text>
        <dbReference type="Rhea" id="RHEA:12705"/>
        <dbReference type="Rhea" id="RHEA-COMP:12143"/>
        <dbReference type="Rhea" id="RHEA-COMP:12144"/>
        <dbReference type="ChEBI" id="CHEBI:57856"/>
        <dbReference type="ChEBI" id="CHEBI:59789"/>
        <dbReference type="ChEBI" id="CHEBI:90596"/>
        <dbReference type="ChEBI" id="CHEBI:90598"/>
        <dbReference type="EC" id="2.1.1.77"/>
    </reaction>
</comment>
<dbReference type="SUPFAM" id="SSF53335">
    <property type="entry name" value="S-adenosyl-L-methionine-dependent methyltransferases"/>
    <property type="match status" value="1"/>
</dbReference>
<dbReference type="Pfam" id="PF01135">
    <property type="entry name" value="PCMT"/>
    <property type="match status" value="1"/>
</dbReference>
<comment type="subcellular location">
    <subcellularLocation>
        <location evidence="1 7">Cytoplasm</location>
    </subcellularLocation>
</comment>
<gene>
    <name evidence="7" type="primary">pcm</name>
    <name evidence="8" type="ORF">CLV83_1805</name>
</gene>
<keyword evidence="6 7" id="KW-0949">S-adenosyl-L-methionine</keyword>
<dbReference type="InterPro" id="IPR000682">
    <property type="entry name" value="PCMT"/>
</dbReference>
<evidence type="ECO:0000313" key="8">
    <source>
        <dbReference type="EMBL" id="TCK06955.1"/>
    </source>
</evidence>
<comment type="similarity">
    <text evidence="2 7">Belongs to the methyltransferase superfamily. L-isoaspartyl/D-aspartyl protein methyltransferase family.</text>
</comment>
<dbReference type="GO" id="GO:0004719">
    <property type="term" value="F:protein-L-isoaspartate (D-aspartate) O-methyltransferase activity"/>
    <property type="evidence" value="ECO:0007669"/>
    <property type="project" value="UniProtKB-UniRule"/>
</dbReference>
<dbReference type="PANTHER" id="PTHR11579">
    <property type="entry name" value="PROTEIN-L-ISOASPARTATE O-METHYLTRANSFERASE"/>
    <property type="match status" value="1"/>
</dbReference>
<evidence type="ECO:0000256" key="4">
    <source>
        <dbReference type="ARBA" id="ARBA00022603"/>
    </source>
</evidence>
<dbReference type="GO" id="GO:0032259">
    <property type="term" value="P:methylation"/>
    <property type="evidence" value="ECO:0007669"/>
    <property type="project" value="UniProtKB-KW"/>
</dbReference>
<dbReference type="HAMAP" id="MF_00090">
    <property type="entry name" value="PIMT"/>
    <property type="match status" value="1"/>
</dbReference>
<dbReference type="EMBL" id="SMFU01000008">
    <property type="protein sequence ID" value="TCK06955.1"/>
    <property type="molecule type" value="Genomic_DNA"/>
</dbReference>
<dbReference type="CDD" id="cd02440">
    <property type="entry name" value="AdoMet_MTases"/>
    <property type="match status" value="1"/>
</dbReference>
<evidence type="ECO:0000256" key="7">
    <source>
        <dbReference type="HAMAP-Rule" id="MF_00090"/>
    </source>
</evidence>
<evidence type="ECO:0000256" key="1">
    <source>
        <dbReference type="ARBA" id="ARBA00004496"/>
    </source>
</evidence>
<dbReference type="NCBIfam" id="NF001453">
    <property type="entry name" value="PRK00312.1"/>
    <property type="match status" value="1"/>
</dbReference>
<protein>
    <recommendedName>
        <fullName evidence="7">Protein-L-isoaspartate O-methyltransferase</fullName>
        <ecNumber evidence="7">2.1.1.77</ecNumber>
    </recommendedName>
    <alternativeName>
        <fullName evidence="7">L-isoaspartyl protein carboxyl methyltransferase</fullName>
    </alternativeName>
    <alternativeName>
        <fullName evidence="7">Protein L-isoaspartyl methyltransferase</fullName>
    </alternativeName>
    <alternativeName>
        <fullName evidence="7">Protein-beta-aspartate methyltransferase</fullName>
        <shortName evidence="7">PIMT</shortName>
    </alternativeName>
</protein>
<feature type="active site" evidence="7">
    <location>
        <position position="70"/>
    </location>
</feature>
<dbReference type="NCBIfam" id="TIGR00080">
    <property type="entry name" value="pimt"/>
    <property type="match status" value="1"/>
</dbReference>